<reference evidence="1 2" key="1">
    <citation type="submission" date="2011-08" db="EMBL/GenBank/DDBJ databases">
        <authorList>
            <person name="Liu Z.J."/>
            <person name="Shi F.L."/>
            <person name="Lu J.Q."/>
            <person name="Li M."/>
            <person name="Wang Z.L."/>
        </authorList>
    </citation>
    <scope>NUCLEOTIDE SEQUENCE [LARGE SCALE GENOMIC DNA]</scope>
    <source>
        <strain evidence="1 2">USNM 41457</strain>
    </source>
</reference>
<comment type="caution">
    <text evidence="1">The sequence shown here is derived from an EMBL/GenBank/DDBJ whole genome shotgun (WGS) entry which is preliminary data.</text>
</comment>
<organism evidence="1 2">
    <name type="scientific">Edhazardia aedis (strain USNM 41457)</name>
    <name type="common">Microsporidian parasite</name>
    <dbReference type="NCBI Taxonomy" id="1003232"/>
    <lineage>
        <taxon>Eukaryota</taxon>
        <taxon>Fungi</taxon>
        <taxon>Fungi incertae sedis</taxon>
        <taxon>Microsporidia</taxon>
        <taxon>Edhazardia</taxon>
    </lineage>
</organism>
<dbReference type="Proteomes" id="UP000003163">
    <property type="component" value="Unassembled WGS sequence"/>
</dbReference>
<dbReference type="AlphaFoldDB" id="J9D1R4"/>
<keyword evidence="2" id="KW-1185">Reference proteome</keyword>
<evidence type="ECO:0000313" key="2">
    <source>
        <dbReference type="Proteomes" id="UP000003163"/>
    </source>
</evidence>
<dbReference type="VEuPathDB" id="MicrosporidiaDB:EDEG_00377"/>
<evidence type="ECO:0000313" key="1">
    <source>
        <dbReference type="EMBL" id="EJW01786.1"/>
    </source>
</evidence>
<dbReference type="OrthoDB" id="2194086at2759"/>
<proteinExistence type="predicted"/>
<dbReference type="EMBL" id="AFBI03000004">
    <property type="protein sequence ID" value="EJW01786.1"/>
    <property type="molecule type" value="Genomic_DNA"/>
</dbReference>
<dbReference type="InParanoid" id="J9D1R4"/>
<dbReference type="OMA" id="TCILARQ"/>
<name>J9D1R4_EDHAE</name>
<accession>J9D1R4</accession>
<reference evidence="2" key="2">
    <citation type="submission" date="2015-07" db="EMBL/GenBank/DDBJ databases">
        <title>Contrasting host-pathogen interactions and genome evolution in two generalist and specialist microsporidian pathogens of mosquitoes.</title>
        <authorList>
            <consortium name="The Broad Institute Genomics Platform"/>
            <consortium name="The Broad Institute Genome Sequencing Center for Infectious Disease"/>
            <person name="Cuomo C.A."/>
            <person name="Sanscrainte N.D."/>
            <person name="Goldberg J.M."/>
            <person name="Heiman D."/>
            <person name="Young S."/>
            <person name="Zeng Q."/>
            <person name="Becnel J.J."/>
            <person name="Birren B.W."/>
        </authorList>
    </citation>
    <scope>NUCLEOTIDE SEQUENCE [LARGE SCALE GENOMIC DNA]</scope>
    <source>
        <strain evidence="2">USNM 41457</strain>
    </source>
</reference>
<sequence length="306" mass="36535">MINNLGIEIEYANENGFLLIKDDSLIVEAPSLNKIINLWDITSISAKDFPNKPFPYFLKIQSKENYIFSFKTEHIRDFFKTFISFKCFNKEANIIKHFNDSRLITIETLENTKSSLTVFLSVNHVLLQVFYEMNCTLNQFYNYFRLSYFYNIKNEKNVIDRLLNEKLRDYKTDEFSFATRINNLSFMNVSDKEIKSPVKHAEQKISFKFEPIYPKIEFIKREPINSFKFPQNTELEVNFELETERVFQNITYDDQILKKLLEECKKIYKSRNKDEKTCILARQIEKANINILKDAAYKSFRPSKYI</sequence>
<dbReference type="HOGENOM" id="CLU_1078052_0_0_1"/>
<gene>
    <name evidence="1" type="ORF">EDEG_00377</name>
</gene>
<protein>
    <submittedName>
        <fullName evidence="1">Uncharacterized protein</fullName>
    </submittedName>
</protein>